<keyword evidence="2" id="KW-1185">Reference proteome</keyword>
<name>A0A5B8UPJ0_9BACT</name>
<dbReference type="Pfam" id="PF20338">
    <property type="entry name" value="DUF6633"/>
    <property type="match status" value="1"/>
</dbReference>
<dbReference type="OrthoDB" id="658859at2"/>
<evidence type="ECO:0000313" key="1">
    <source>
        <dbReference type="EMBL" id="QEC58366.1"/>
    </source>
</evidence>
<sequence length="205" mass="23500">MNSVNNVVTMEPQGPVVSVPRKRFVRSLEYEIIANLAKNQYTNGEEVLFERLLSIPLAERVPGLINDYGLQRAHRLIKMLLQEFCYGIPLPKSAKLSDTKIAACACDLILASYEDQLSLEDLVVFLEKAKEGKYGKFKGVVTHFGIMQKLEQYRNDRSETYFALKEEQERKRKEENEIPRIGEVRSIGEIMQQAEVIDMTKRKSG</sequence>
<accession>A0A5B8UPJ0</accession>
<gene>
    <name evidence="1" type="ORF">FSB75_21475</name>
</gene>
<reference evidence="1 2" key="1">
    <citation type="journal article" date="2015" name="Int. J. Syst. Evol. Microbiol.">
        <title>Flavisolibacter ginsenosidimutans sp. nov., with ginsenoside-converting activity isolated from soil used for cultivating ginseng.</title>
        <authorList>
            <person name="Zhao Y."/>
            <person name="Liu Q."/>
            <person name="Kang M.S."/>
            <person name="Jin F."/>
            <person name="Yu H."/>
            <person name="Im W.T."/>
        </authorList>
    </citation>
    <scope>NUCLEOTIDE SEQUENCE [LARGE SCALE GENOMIC DNA]</scope>
    <source>
        <strain evidence="1 2">Gsoil 636</strain>
    </source>
</reference>
<dbReference type="Proteomes" id="UP000321204">
    <property type="component" value="Chromosome"/>
</dbReference>
<organism evidence="1 2">
    <name type="scientific">Flavisolibacter ginsenosidimutans</name>
    <dbReference type="NCBI Taxonomy" id="661481"/>
    <lineage>
        <taxon>Bacteria</taxon>
        <taxon>Pseudomonadati</taxon>
        <taxon>Bacteroidota</taxon>
        <taxon>Chitinophagia</taxon>
        <taxon>Chitinophagales</taxon>
        <taxon>Chitinophagaceae</taxon>
        <taxon>Flavisolibacter</taxon>
    </lineage>
</organism>
<proteinExistence type="predicted"/>
<dbReference type="RefSeq" id="WP_146791650.1">
    <property type="nucleotide sequence ID" value="NZ_BAABIO010000003.1"/>
</dbReference>
<protein>
    <submittedName>
        <fullName evidence="1">Uncharacterized protein</fullName>
    </submittedName>
</protein>
<dbReference type="KEGG" id="fgg:FSB75_21475"/>
<dbReference type="InterPro" id="IPR046573">
    <property type="entry name" value="DUF6633"/>
</dbReference>
<evidence type="ECO:0000313" key="2">
    <source>
        <dbReference type="Proteomes" id="UP000321204"/>
    </source>
</evidence>
<dbReference type="EMBL" id="CP042433">
    <property type="protein sequence ID" value="QEC58366.1"/>
    <property type="molecule type" value="Genomic_DNA"/>
</dbReference>
<dbReference type="AlphaFoldDB" id="A0A5B8UPJ0"/>